<dbReference type="AlphaFoldDB" id="A0A2N9VV34"/>
<name>A0A2N9VV34_9HYPH</name>
<gene>
    <name evidence="1" type="ORF">B5P45_18695</name>
</gene>
<organism evidence="1 2">
    <name type="scientific">Phyllobacterium zundukense</name>
    <dbReference type="NCBI Taxonomy" id="1867719"/>
    <lineage>
        <taxon>Bacteria</taxon>
        <taxon>Pseudomonadati</taxon>
        <taxon>Pseudomonadota</taxon>
        <taxon>Alphaproteobacteria</taxon>
        <taxon>Hyphomicrobiales</taxon>
        <taxon>Phyllobacteriaceae</taxon>
        <taxon>Phyllobacterium</taxon>
    </lineage>
</organism>
<dbReference type="Proteomes" id="UP000232163">
    <property type="component" value="Unassembled WGS sequence"/>
</dbReference>
<reference evidence="2" key="1">
    <citation type="journal article" date="2017" name="Int J Environ Stud">
        <title>Does the Miocene-Pliocene relict legume Oxytropis triphylla form nitrogen-fixing nodules with a combination of bacterial strains?</title>
        <authorList>
            <person name="Safronova V."/>
            <person name="Belimov A."/>
            <person name="Sazanova A."/>
            <person name="Kuznetsova I."/>
            <person name="Popova J."/>
            <person name="Andronov E."/>
            <person name="Verkhozina A."/>
            <person name="Tikhonovich I."/>
        </authorList>
    </citation>
    <scope>NUCLEOTIDE SEQUENCE [LARGE SCALE GENOMIC DNA]</scope>
    <source>
        <strain evidence="2">Tri-38</strain>
    </source>
</reference>
<dbReference type="KEGG" id="pht:BLM14_24860"/>
<sequence>MSLTEAEQNVIRTALLDECGAEPLWVVGYGALSPTFDAVEARFATANWFNRQAIVCGFAGKGNVSPICPKGS</sequence>
<proteinExistence type="predicted"/>
<evidence type="ECO:0000313" key="1">
    <source>
        <dbReference type="EMBL" id="PIO43352.1"/>
    </source>
</evidence>
<accession>A0A2N9VV34</accession>
<keyword evidence="2" id="KW-1185">Reference proteome</keyword>
<evidence type="ECO:0000313" key="2">
    <source>
        <dbReference type="Proteomes" id="UP000232163"/>
    </source>
</evidence>
<comment type="caution">
    <text evidence="1">The sequence shown here is derived from an EMBL/GenBank/DDBJ whole genome shotgun (WGS) entry which is preliminary data.</text>
</comment>
<protein>
    <submittedName>
        <fullName evidence="1">Uncharacterized protein</fullName>
    </submittedName>
</protein>
<dbReference type="EMBL" id="MZMT01000042">
    <property type="protein sequence ID" value="PIO43352.1"/>
    <property type="molecule type" value="Genomic_DNA"/>
</dbReference>